<proteinExistence type="predicted"/>
<dbReference type="Proteomes" id="UP001461498">
    <property type="component" value="Unassembled WGS sequence"/>
</dbReference>
<dbReference type="PROSITE" id="PS50114">
    <property type="entry name" value="GATA_ZN_FINGER_2"/>
    <property type="match status" value="1"/>
</dbReference>
<dbReference type="AlphaFoldDB" id="A0AAW1CEP7"/>
<keyword evidence="4" id="KW-0862">Zinc</keyword>
<dbReference type="GO" id="GO:0043565">
    <property type="term" value="F:sequence-specific DNA binding"/>
    <property type="evidence" value="ECO:0007669"/>
    <property type="project" value="InterPro"/>
</dbReference>
<reference evidence="7 8" key="1">
    <citation type="submission" date="2022-12" db="EMBL/GenBank/DDBJ databases">
        <title>Chromosome-level genome assembly of true bugs.</title>
        <authorList>
            <person name="Ma L."/>
            <person name="Li H."/>
        </authorList>
    </citation>
    <scope>NUCLEOTIDE SEQUENCE [LARGE SCALE GENOMIC DNA]</scope>
    <source>
        <strain evidence="7">Lab_2022b</strain>
    </source>
</reference>
<keyword evidence="1" id="KW-0805">Transcription regulation</keyword>
<keyword evidence="4" id="KW-0863">Zinc-finger</keyword>
<evidence type="ECO:0000256" key="4">
    <source>
        <dbReference type="PROSITE-ProRule" id="PRU00094"/>
    </source>
</evidence>
<dbReference type="InterPro" id="IPR000679">
    <property type="entry name" value="Znf_GATA"/>
</dbReference>
<keyword evidence="5" id="KW-1133">Transmembrane helix</keyword>
<keyword evidence="5" id="KW-0472">Membrane</keyword>
<keyword evidence="4" id="KW-0479">Metal-binding</keyword>
<feature type="transmembrane region" description="Helical" evidence="5">
    <location>
        <begin position="6"/>
        <end position="25"/>
    </location>
</feature>
<comment type="caution">
    <text evidence="7">The sequence shown here is derived from an EMBL/GenBank/DDBJ whole genome shotgun (WGS) entry which is preliminary data.</text>
</comment>
<sequence>MHGKLVIQFIYIYTIKYILIIYFSVNSRYNRRPEEREQVVQIVKQQLPHYGEEIKMVNPVCNACGLYYKLHNVSNLF</sequence>
<keyword evidence="3" id="KW-0539">Nucleus</keyword>
<dbReference type="GO" id="GO:0008270">
    <property type="term" value="F:zinc ion binding"/>
    <property type="evidence" value="ECO:0007669"/>
    <property type="project" value="UniProtKB-KW"/>
</dbReference>
<dbReference type="Gene3D" id="3.30.50.10">
    <property type="entry name" value="Erythroid Transcription Factor GATA-1, subunit A"/>
    <property type="match status" value="1"/>
</dbReference>
<keyword evidence="2" id="KW-0804">Transcription</keyword>
<evidence type="ECO:0000256" key="1">
    <source>
        <dbReference type="ARBA" id="ARBA00023015"/>
    </source>
</evidence>
<name>A0AAW1CEP7_9HEMI</name>
<evidence type="ECO:0000313" key="8">
    <source>
        <dbReference type="Proteomes" id="UP001461498"/>
    </source>
</evidence>
<organism evidence="7 8">
    <name type="scientific">Rhynocoris fuscipes</name>
    <dbReference type="NCBI Taxonomy" id="488301"/>
    <lineage>
        <taxon>Eukaryota</taxon>
        <taxon>Metazoa</taxon>
        <taxon>Ecdysozoa</taxon>
        <taxon>Arthropoda</taxon>
        <taxon>Hexapoda</taxon>
        <taxon>Insecta</taxon>
        <taxon>Pterygota</taxon>
        <taxon>Neoptera</taxon>
        <taxon>Paraneoptera</taxon>
        <taxon>Hemiptera</taxon>
        <taxon>Heteroptera</taxon>
        <taxon>Panheteroptera</taxon>
        <taxon>Cimicomorpha</taxon>
        <taxon>Reduviidae</taxon>
        <taxon>Harpactorinae</taxon>
        <taxon>Harpactorini</taxon>
        <taxon>Rhynocoris</taxon>
    </lineage>
</organism>
<accession>A0AAW1CEP7</accession>
<dbReference type="GO" id="GO:0006355">
    <property type="term" value="P:regulation of DNA-templated transcription"/>
    <property type="evidence" value="ECO:0007669"/>
    <property type="project" value="InterPro"/>
</dbReference>
<dbReference type="InterPro" id="IPR013088">
    <property type="entry name" value="Znf_NHR/GATA"/>
</dbReference>
<evidence type="ECO:0000256" key="5">
    <source>
        <dbReference type="SAM" id="Phobius"/>
    </source>
</evidence>
<evidence type="ECO:0000256" key="2">
    <source>
        <dbReference type="ARBA" id="ARBA00023163"/>
    </source>
</evidence>
<feature type="domain" description="GATA-type" evidence="6">
    <location>
        <begin position="58"/>
        <end position="77"/>
    </location>
</feature>
<evidence type="ECO:0000259" key="6">
    <source>
        <dbReference type="PROSITE" id="PS50114"/>
    </source>
</evidence>
<keyword evidence="5" id="KW-0812">Transmembrane</keyword>
<evidence type="ECO:0000256" key="3">
    <source>
        <dbReference type="ARBA" id="ARBA00023242"/>
    </source>
</evidence>
<dbReference type="EMBL" id="JAPXFL010000085">
    <property type="protein sequence ID" value="KAK9496396.1"/>
    <property type="molecule type" value="Genomic_DNA"/>
</dbReference>
<evidence type="ECO:0000313" key="7">
    <source>
        <dbReference type="EMBL" id="KAK9496396.1"/>
    </source>
</evidence>
<protein>
    <recommendedName>
        <fullName evidence="6">GATA-type domain-containing protein</fullName>
    </recommendedName>
</protein>
<gene>
    <name evidence="7" type="ORF">O3M35_013300</name>
</gene>
<keyword evidence="8" id="KW-1185">Reference proteome</keyword>